<dbReference type="GO" id="GO:0006508">
    <property type="term" value="P:proteolysis"/>
    <property type="evidence" value="ECO:0007669"/>
    <property type="project" value="UniProtKB-KW"/>
</dbReference>
<dbReference type="OrthoDB" id="1081007at2759"/>
<dbReference type="eggNOG" id="KOG2410">
    <property type="taxonomic scope" value="Eukaryota"/>
</dbReference>
<proteinExistence type="predicted"/>
<evidence type="ECO:0000256" key="8">
    <source>
        <dbReference type="SAM" id="MobiDB-lite"/>
    </source>
</evidence>
<name>F2UFF6_SALR5</name>
<feature type="active site" description="Nucleophile" evidence="6">
    <location>
        <position position="481"/>
    </location>
</feature>
<keyword evidence="9" id="KW-0472">Membrane</keyword>
<dbReference type="PANTHER" id="PTHR11686:SF9">
    <property type="entry name" value="RE13973P"/>
    <property type="match status" value="1"/>
</dbReference>
<evidence type="ECO:0000256" key="6">
    <source>
        <dbReference type="PIRSR" id="PIRSR600101-1"/>
    </source>
</evidence>
<dbReference type="Gene3D" id="1.10.246.130">
    <property type="match status" value="1"/>
</dbReference>
<dbReference type="NCBIfam" id="TIGR00066">
    <property type="entry name" value="g_glut_trans"/>
    <property type="match status" value="1"/>
</dbReference>
<dbReference type="PRINTS" id="PR01210">
    <property type="entry name" value="GGTRANSPTASE"/>
</dbReference>
<dbReference type="SUPFAM" id="SSF56235">
    <property type="entry name" value="N-terminal nucleophile aminohydrolases (Ntn hydrolases)"/>
    <property type="match status" value="1"/>
</dbReference>
<evidence type="ECO:0000256" key="9">
    <source>
        <dbReference type="SAM" id="Phobius"/>
    </source>
</evidence>
<dbReference type="EMBL" id="GL832972">
    <property type="protein sequence ID" value="EGD75524.1"/>
    <property type="molecule type" value="Genomic_DNA"/>
</dbReference>
<keyword evidence="3" id="KW-0378">Hydrolase</keyword>
<dbReference type="Gene3D" id="3.60.20.40">
    <property type="match status" value="1"/>
</dbReference>
<dbReference type="InterPro" id="IPR000101">
    <property type="entry name" value="GGT_peptidase"/>
</dbReference>
<keyword evidence="1" id="KW-0645">Protease</keyword>
<feature type="binding site" evidence="7">
    <location>
        <begin position="550"/>
        <end position="551"/>
    </location>
    <ligand>
        <name>L-glutamate</name>
        <dbReference type="ChEBI" id="CHEBI:29985"/>
    </ligand>
</feature>
<dbReference type="InterPro" id="IPR043138">
    <property type="entry name" value="GGT_lsub"/>
</dbReference>
<dbReference type="InterPro" id="IPR029055">
    <property type="entry name" value="Ntn_hydrolases_N"/>
</dbReference>
<reference evidence="10" key="1">
    <citation type="submission" date="2009-08" db="EMBL/GenBank/DDBJ databases">
        <title>Annotation of Salpingoeca rosetta.</title>
        <authorList>
            <consortium name="The Broad Institute Genome Sequencing Platform"/>
            <person name="Russ C."/>
            <person name="Cuomo C."/>
            <person name="Burger G."/>
            <person name="Gray M.W."/>
            <person name="Holland P.W.H."/>
            <person name="King N."/>
            <person name="Lang F.B.F."/>
            <person name="Roger A.J."/>
            <person name="Ruiz-Trillo I."/>
            <person name="Young S.K."/>
            <person name="Zeng Q."/>
            <person name="Gargeya S."/>
            <person name="Alvarado L."/>
            <person name="Berlin A."/>
            <person name="Chapman S.B."/>
            <person name="Chen Z."/>
            <person name="Freedman E."/>
            <person name="Gellesch M."/>
            <person name="Goldberg J."/>
            <person name="Griggs A."/>
            <person name="Gujja S."/>
            <person name="Heilman E."/>
            <person name="Heiman D."/>
            <person name="Howarth C."/>
            <person name="Mehta T."/>
            <person name="Neiman D."/>
            <person name="Pearson M."/>
            <person name="Roberts A."/>
            <person name="Saif S."/>
            <person name="Shea T."/>
            <person name="Shenoy N."/>
            <person name="Sisk P."/>
            <person name="Stolte C."/>
            <person name="Sykes S."/>
            <person name="White J."/>
            <person name="Yandava C."/>
            <person name="Haas B."/>
            <person name="Nusbaum C."/>
            <person name="Birren B."/>
        </authorList>
    </citation>
    <scope>NUCLEOTIDE SEQUENCE [LARGE SCALE GENOMIC DNA]</scope>
    <source>
        <strain evidence="10">ATCC 50818</strain>
    </source>
</reference>
<feature type="transmembrane region" description="Helical" evidence="9">
    <location>
        <begin position="91"/>
        <end position="111"/>
    </location>
</feature>
<dbReference type="OMA" id="GFMLVHL"/>
<dbReference type="GO" id="GO:0036374">
    <property type="term" value="F:glutathione hydrolase activity"/>
    <property type="evidence" value="ECO:0007669"/>
    <property type="project" value="InterPro"/>
</dbReference>
<keyword evidence="2" id="KW-0808">Transferase</keyword>
<keyword evidence="9" id="KW-0812">Transmembrane</keyword>
<evidence type="ECO:0000256" key="5">
    <source>
        <dbReference type="ARBA" id="ARBA00023315"/>
    </source>
</evidence>
<dbReference type="FunCoup" id="F2UFF6">
    <property type="interactions" value="147"/>
</dbReference>
<accession>F2UFF6</accession>
<evidence type="ECO:0000256" key="1">
    <source>
        <dbReference type="ARBA" id="ARBA00022670"/>
    </source>
</evidence>
<dbReference type="Pfam" id="PF01019">
    <property type="entry name" value="G_glu_transpept"/>
    <property type="match status" value="1"/>
</dbReference>
<dbReference type="Proteomes" id="UP000007799">
    <property type="component" value="Unassembled WGS sequence"/>
</dbReference>
<keyword evidence="4" id="KW-0325">Glycoprotein</keyword>
<evidence type="ECO:0000256" key="3">
    <source>
        <dbReference type="ARBA" id="ARBA00022801"/>
    </source>
</evidence>
<dbReference type="STRING" id="946362.F2UFF6"/>
<dbReference type="RefSeq" id="XP_004991981.1">
    <property type="nucleotide sequence ID" value="XM_004991924.1"/>
</dbReference>
<evidence type="ECO:0000313" key="11">
    <source>
        <dbReference type="Proteomes" id="UP000007799"/>
    </source>
</evidence>
<feature type="binding site" evidence="7">
    <location>
        <position position="522"/>
    </location>
    <ligand>
        <name>L-glutamate</name>
        <dbReference type="ChEBI" id="CHEBI:29985"/>
    </ligand>
</feature>
<feature type="compositionally biased region" description="Acidic residues" evidence="8">
    <location>
        <begin position="43"/>
        <end position="53"/>
    </location>
</feature>
<dbReference type="InParanoid" id="F2UFF6"/>
<feature type="binding site" evidence="7">
    <location>
        <begin position="499"/>
        <end position="501"/>
    </location>
    <ligand>
        <name>L-glutamate</name>
        <dbReference type="ChEBI" id="CHEBI:29985"/>
    </ligand>
</feature>
<dbReference type="AlphaFoldDB" id="F2UFF6"/>
<dbReference type="KEGG" id="sre:PTSG_06595"/>
<keyword evidence="9" id="KW-1133">Transmembrane helix</keyword>
<gene>
    <name evidence="10" type="ORF">PTSG_06595</name>
</gene>
<evidence type="ECO:0000256" key="2">
    <source>
        <dbReference type="ARBA" id="ARBA00022679"/>
    </source>
</evidence>
<evidence type="ECO:0000256" key="4">
    <source>
        <dbReference type="ARBA" id="ARBA00023180"/>
    </source>
</evidence>
<feature type="binding site" evidence="7">
    <location>
        <position position="190"/>
    </location>
    <ligand>
        <name>L-glutamate</name>
        <dbReference type="ChEBI" id="CHEBI:29985"/>
    </ligand>
</feature>
<keyword evidence="5" id="KW-0012">Acyltransferase</keyword>
<dbReference type="GeneID" id="16072541"/>
<sequence length="667" mass="71931">MASNNAYQPLESVEDDEAEDQYMQPEGTASTRRNLMPHHHVDDDVDDGDSDFDVEVQPSAAHAKDGDEEEDGVGHVVGKPWHARTTVRRFIIIYGITFICAVLVLVAVIVANSNAHESVGYKHGAVAADVGICSEIGRDILKKGGNAVDAAISTTLCLGVVNGQSSGIGGGGFMLVHNGTTGASHVIDFREMAPAAATSHMYRAFNACLSHDAAEQELCASRVGGLASGVPGELRGLEKAWQLHGRLSWYDLVMPSVELARNGFKVSEHIAASIEQSYDRARPALRRLFEQNGRLLKEGDTMKRLKLADTLEKVARDGASVFYEGEIAQGIIEALSNDSIPGIMTLDDLRNYTPVVRDALTFNYEGFDLFLAPAPASGSVLGMILNILDNYNLTGTTPNELTWHRIIESFRFAYAQRTKLADPCCGETCTNTTLCDRVTSLQQEMLNRSQGVHWHNRITNVTHHDPKYYGADYDIEPTPGTTHLSVVDSEGNAVGVTSTVNLYWGSKVLTKHGILMNNEMDDFATPGVTNAFGVQPSPANYVGPGKRPLSSSAPCIAVKNGSVRAVAGASGGTKITTATAQVLLNMLNFGMLTRQAVDSPRVHDQLLPDVVAGERAFPNKIRVALEARGHNWVQVDSNAVTQAIYVDTDGIIYPASDKRKGGHAAGY</sequence>
<dbReference type="FunFam" id="3.60.20.40:FF:000001">
    <property type="entry name" value="Gamma-glutamyltranspeptidase 1"/>
    <property type="match status" value="1"/>
</dbReference>
<keyword evidence="11" id="KW-1185">Reference proteome</keyword>
<feature type="region of interest" description="Disordered" evidence="8">
    <location>
        <begin position="1"/>
        <end position="53"/>
    </location>
</feature>
<organism evidence="11">
    <name type="scientific">Salpingoeca rosetta (strain ATCC 50818 / BSB-021)</name>
    <dbReference type="NCBI Taxonomy" id="946362"/>
    <lineage>
        <taxon>Eukaryota</taxon>
        <taxon>Choanoflagellata</taxon>
        <taxon>Craspedida</taxon>
        <taxon>Salpingoecidae</taxon>
        <taxon>Salpingoeca</taxon>
    </lineage>
</organism>
<feature type="binding site" evidence="7">
    <location>
        <position position="572"/>
    </location>
    <ligand>
        <name>L-glutamate</name>
        <dbReference type="ChEBI" id="CHEBI:29985"/>
    </ligand>
</feature>
<dbReference type="GO" id="GO:0006751">
    <property type="term" value="P:glutathione catabolic process"/>
    <property type="evidence" value="ECO:0007669"/>
    <property type="project" value="InterPro"/>
</dbReference>
<dbReference type="InterPro" id="IPR043137">
    <property type="entry name" value="GGT_ssub_C"/>
</dbReference>
<dbReference type="GO" id="GO:0005886">
    <property type="term" value="C:plasma membrane"/>
    <property type="evidence" value="ECO:0007669"/>
    <property type="project" value="TreeGrafter"/>
</dbReference>
<evidence type="ECO:0000256" key="7">
    <source>
        <dbReference type="PIRSR" id="PIRSR600101-2"/>
    </source>
</evidence>
<dbReference type="GO" id="GO:0016746">
    <property type="term" value="F:acyltransferase activity"/>
    <property type="evidence" value="ECO:0007669"/>
    <property type="project" value="UniProtKB-KW"/>
</dbReference>
<evidence type="ECO:0000313" key="10">
    <source>
        <dbReference type="EMBL" id="EGD75524.1"/>
    </source>
</evidence>
<dbReference type="FunFam" id="1.10.246.130:FF:000005">
    <property type="entry name" value="Gamma-glutamyltranspeptidase 1, putative"/>
    <property type="match status" value="1"/>
</dbReference>
<protein>
    <submittedName>
        <fullName evidence="10">Gamma-glutamyl transpeptidase</fullName>
    </submittedName>
</protein>
<dbReference type="PANTHER" id="PTHR11686">
    <property type="entry name" value="GAMMA GLUTAMYL TRANSPEPTIDASE"/>
    <property type="match status" value="1"/>
</dbReference>